<dbReference type="InterPro" id="IPR022110">
    <property type="entry name" value="CASC1_C"/>
</dbReference>
<comment type="caution">
    <text evidence="5">The sequence shown here is derived from an EMBL/GenBank/DDBJ whole genome shotgun (WGS) entry which is preliminary data.</text>
</comment>
<comment type="similarity">
    <text evidence="1">Belongs to the DNAI7 family.</text>
</comment>
<dbReference type="Pfam" id="PF12366">
    <property type="entry name" value="Casc1_C"/>
    <property type="match status" value="1"/>
</dbReference>
<dbReference type="GO" id="GO:0005930">
    <property type="term" value="C:axoneme"/>
    <property type="evidence" value="ECO:0007669"/>
    <property type="project" value="TreeGrafter"/>
</dbReference>
<dbReference type="PANTHER" id="PTHR20929">
    <property type="entry name" value="LUNG ADENOMA SUSCEPTIBILITY 1-RELATED"/>
    <property type="match status" value="1"/>
</dbReference>
<feature type="region of interest" description="Disordered" evidence="2">
    <location>
        <begin position="342"/>
        <end position="374"/>
    </location>
</feature>
<dbReference type="Proteomes" id="UP000478052">
    <property type="component" value="Unassembled WGS sequence"/>
</dbReference>
<evidence type="ECO:0000313" key="6">
    <source>
        <dbReference type="Proteomes" id="UP000478052"/>
    </source>
</evidence>
<feature type="domain" description="CASC1 C-terminal" evidence="3">
    <location>
        <begin position="639"/>
        <end position="811"/>
    </location>
</feature>
<evidence type="ECO:0000259" key="3">
    <source>
        <dbReference type="Pfam" id="PF12366"/>
    </source>
</evidence>
<feature type="compositionally biased region" description="Basic and acidic residues" evidence="2">
    <location>
        <begin position="20"/>
        <end position="33"/>
    </location>
</feature>
<evidence type="ECO:0000256" key="2">
    <source>
        <dbReference type="SAM" id="MobiDB-lite"/>
    </source>
</evidence>
<gene>
    <name evidence="5" type="ORF">FWK35_00018873</name>
</gene>
<dbReference type="AlphaFoldDB" id="A0A6G0ZRY7"/>
<sequence length="909" mass="105434">MAKRLDGKIKTPNSGPGFKSKADLKQMEQQRREEKALLEKQKDRELKILEHQLREERLKPICEMLTELSRKKYEHDRNYREELDWKHWIRCDGTPNPQVVQELNTYLFVERQVSHTCDDKNSYVDKCLEIFKIMDAVDDIVDLPLDFNQFKLQCFREARDNLGRLLVEIVYGICYHLLSDYDRRMDPIDLETVAYKNSCEAFAVGLHVVCHRPRLMTDDRPPPKCDFPECLVMVDVPPQLSQQYMAVMALWLRWDPFTDRMAEFDVSKSFEMDPRDLWQYSEDVWKEQNEIMQLINEEKERSNKRLWMEKMEEKLKAFAEVDRSSYPEDLIIYLDELEKNDPPTRVRSTINEIKKKDKEPEDHRDETEVNDESPKLVEPEISKSMHNKVDIGKTLSQEMEKRRLEQIEDFSNSLKYSEKPNELNPRRYWIIGGAFNVEMWKLPMQPVEFEDGSVGVLIVGPTALQPIDYHEKYEPIQLSMGFSSTSSEDEETDVKKQNQEALKKLAMINIKLPENVLWFENPKPAMWNEEKKNWTTEFIYDIRYIYVSNLYNVGHLYRVDVKSRCLSNLSNLGFDSSRRVSNLYFIPVYEVITSKNRSHYCHYYVPVLTFKAPYRFTSSPVPRHNSNSPPPPMDQPVSHLSYAAFNEEKQTVSFRAGRMGSFGLAVNRYTNFPFQSWEIRPEGGDDGAGVVLSVTAATVLVEFAVRGDQAAMVQLQNATTVALQEMIGVYHRPDKLIRLLRRGGVNLFPEPDARHYVDGRRPPKHAVAERHAYRCMAVLSATHQFAASRWNVHAPFDRMVMQMKETQPAAEPEGATAAETSSAQSAAGGQVPYKMVMVTPERAVLLKCTEVSQVFSEEPLQKPSNNAEAGRRYAPDLLTLAGHDTSDVDFKASETLFYLMDKIKFLSYS</sequence>
<feature type="compositionally biased region" description="Basic and acidic residues" evidence="2">
    <location>
        <begin position="352"/>
        <end position="374"/>
    </location>
</feature>
<feature type="domain" description="IC97/Casc1 N-terminal" evidence="4">
    <location>
        <begin position="27"/>
        <end position="198"/>
    </location>
</feature>
<accession>A0A6G0ZRY7</accession>
<protein>
    <submittedName>
        <fullName evidence="5">Axonemal 84 kDa protein-like</fullName>
    </submittedName>
</protein>
<dbReference type="InterPro" id="IPR031826">
    <property type="entry name" value="IC97/Casc1_N"/>
</dbReference>
<feature type="region of interest" description="Disordered" evidence="2">
    <location>
        <begin position="805"/>
        <end position="824"/>
    </location>
</feature>
<keyword evidence="6" id="KW-1185">Reference proteome</keyword>
<dbReference type="InterPro" id="IPR023247">
    <property type="entry name" value="IC97/Dnai7-like"/>
</dbReference>
<evidence type="ECO:0000259" key="4">
    <source>
        <dbReference type="Pfam" id="PF15927"/>
    </source>
</evidence>
<dbReference type="PANTHER" id="PTHR20929:SF11">
    <property type="entry name" value="DYNEIN AXONEMAL INTERMEDIATE CHAIN 7"/>
    <property type="match status" value="1"/>
</dbReference>
<reference evidence="5 6" key="1">
    <citation type="submission" date="2019-08" db="EMBL/GenBank/DDBJ databases">
        <title>Whole genome of Aphis craccivora.</title>
        <authorList>
            <person name="Voronova N.V."/>
            <person name="Shulinski R.S."/>
            <person name="Bandarenka Y.V."/>
            <person name="Zhorov D.G."/>
            <person name="Warner D."/>
        </authorList>
    </citation>
    <scope>NUCLEOTIDE SEQUENCE [LARGE SCALE GENOMIC DNA]</scope>
    <source>
        <strain evidence="5">180601</strain>
        <tissue evidence="5">Whole Body</tissue>
    </source>
</reference>
<feature type="compositionally biased region" description="Low complexity" evidence="2">
    <location>
        <begin position="806"/>
        <end position="824"/>
    </location>
</feature>
<proteinExistence type="inferred from homology"/>
<dbReference type="OrthoDB" id="297923at2759"/>
<evidence type="ECO:0000256" key="1">
    <source>
        <dbReference type="ARBA" id="ARBA00024332"/>
    </source>
</evidence>
<evidence type="ECO:0000313" key="5">
    <source>
        <dbReference type="EMBL" id="KAF0774161.1"/>
    </source>
</evidence>
<dbReference type="GO" id="GO:0048487">
    <property type="term" value="F:beta-tubulin binding"/>
    <property type="evidence" value="ECO:0007669"/>
    <property type="project" value="TreeGrafter"/>
</dbReference>
<dbReference type="GO" id="GO:0008017">
    <property type="term" value="F:microtubule binding"/>
    <property type="evidence" value="ECO:0007669"/>
    <property type="project" value="TreeGrafter"/>
</dbReference>
<feature type="region of interest" description="Disordered" evidence="2">
    <location>
        <begin position="1"/>
        <end position="33"/>
    </location>
</feature>
<organism evidence="5 6">
    <name type="scientific">Aphis craccivora</name>
    <name type="common">Cowpea aphid</name>
    <dbReference type="NCBI Taxonomy" id="307492"/>
    <lineage>
        <taxon>Eukaryota</taxon>
        <taxon>Metazoa</taxon>
        <taxon>Ecdysozoa</taxon>
        <taxon>Arthropoda</taxon>
        <taxon>Hexapoda</taxon>
        <taxon>Insecta</taxon>
        <taxon>Pterygota</taxon>
        <taxon>Neoptera</taxon>
        <taxon>Paraneoptera</taxon>
        <taxon>Hemiptera</taxon>
        <taxon>Sternorrhyncha</taxon>
        <taxon>Aphidomorpha</taxon>
        <taxon>Aphidoidea</taxon>
        <taxon>Aphididae</taxon>
        <taxon>Aphidini</taxon>
        <taxon>Aphis</taxon>
        <taxon>Aphis</taxon>
    </lineage>
</organism>
<dbReference type="Pfam" id="PF15927">
    <property type="entry name" value="Casc1_N"/>
    <property type="match status" value="1"/>
</dbReference>
<dbReference type="PRINTS" id="PR02043">
    <property type="entry name" value="CANCERSCCP1"/>
</dbReference>
<name>A0A6G0ZRY7_APHCR</name>
<dbReference type="EMBL" id="VUJU01000005">
    <property type="protein sequence ID" value="KAF0774161.1"/>
    <property type="molecule type" value="Genomic_DNA"/>
</dbReference>